<dbReference type="Proteomes" id="UP001156905">
    <property type="component" value="Unassembled WGS sequence"/>
</dbReference>
<evidence type="ECO:0008006" key="3">
    <source>
        <dbReference type="Google" id="ProtNLM"/>
    </source>
</evidence>
<name>A0ABQ6BAZ1_9BRAD</name>
<evidence type="ECO:0000313" key="1">
    <source>
        <dbReference type="EMBL" id="GLR90948.1"/>
    </source>
</evidence>
<gene>
    <name evidence="1" type="ORF">GCM10007857_76640</name>
</gene>
<dbReference type="EMBL" id="BSOW01000039">
    <property type="protein sequence ID" value="GLR90948.1"/>
    <property type="molecule type" value="Genomic_DNA"/>
</dbReference>
<sequence length="69" mass="7915">MKPESPERAPRIGWTIAAFARAVDVPEHVIRRACRRGDIATVRFAGRDRIKRGEAQRIRALLELDEPEH</sequence>
<keyword evidence="2" id="KW-1185">Reference proteome</keyword>
<organism evidence="1 2">
    <name type="scientific">Bradyrhizobium iriomotense</name>
    <dbReference type="NCBI Taxonomy" id="441950"/>
    <lineage>
        <taxon>Bacteria</taxon>
        <taxon>Pseudomonadati</taxon>
        <taxon>Pseudomonadota</taxon>
        <taxon>Alphaproteobacteria</taxon>
        <taxon>Hyphomicrobiales</taxon>
        <taxon>Nitrobacteraceae</taxon>
        <taxon>Bradyrhizobium</taxon>
    </lineage>
</organism>
<proteinExistence type="predicted"/>
<protein>
    <recommendedName>
        <fullName evidence="3">DNA-binding protein</fullName>
    </recommendedName>
</protein>
<reference evidence="2" key="1">
    <citation type="journal article" date="2019" name="Int. J. Syst. Evol. Microbiol.">
        <title>The Global Catalogue of Microorganisms (GCM) 10K type strain sequencing project: providing services to taxonomists for standard genome sequencing and annotation.</title>
        <authorList>
            <consortium name="The Broad Institute Genomics Platform"/>
            <consortium name="The Broad Institute Genome Sequencing Center for Infectious Disease"/>
            <person name="Wu L."/>
            <person name="Ma J."/>
        </authorList>
    </citation>
    <scope>NUCLEOTIDE SEQUENCE [LARGE SCALE GENOMIC DNA]</scope>
    <source>
        <strain evidence="2">NBRC 102520</strain>
    </source>
</reference>
<accession>A0ABQ6BAZ1</accession>
<evidence type="ECO:0000313" key="2">
    <source>
        <dbReference type="Proteomes" id="UP001156905"/>
    </source>
</evidence>
<comment type="caution">
    <text evidence="1">The sequence shown here is derived from an EMBL/GenBank/DDBJ whole genome shotgun (WGS) entry which is preliminary data.</text>
</comment>